<dbReference type="InterPro" id="IPR043129">
    <property type="entry name" value="ATPase_NBD"/>
</dbReference>
<dbReference type="GO" id="GO:0019150">
    <property type="term" value="F:D-ribulokinase activity"/>
    <property type="evidence" value="ECO:0007669"/>
    <property type="project" value="TreeGrafter"/>
</dbReference>
<reference evidence="10 11" key="1">
    <citation type="submission" date="2019-10" db="EMBL/GenBank/DDBJ databases">
        <title>Rubrobacter sp nov SCSIO 52915 isolated from a deep-sea sediment in the South China Sea.</title>
        <authorList>
            <person name="Chen R.W."/>
        </authorList>
    </citation>
    <scope>NUCLEOTIDE SEQUENCE [LARGE SCALE GENOMIC DNA]</scope>
    <source>
        <strain evidence="10 11">SCSIO 52915</strain>
    </source>
</reference>
<dbReference type="CDD" id="cd07781">
    <property type="entry name" value="ASKHA_NBD_FGGY_L-RBK"/>
    <property type="match status" value="1"/>
</dbReference>
<evidence type="ECO:0000313" key="11">
    <source>
        <dbReference type="Proteomes" id="UP000502706"/>
    </source>
</evidence>
<evidence type="ECO:0000256" key="3">
    <source>
        <dbReference type="ARBA" id="ARBA00022777"/>
    </source>
</evidence>
<feature type="domain" description="Carbohydrate kinase FGGY N-terminal" evidence="8">
    <location>
        <begin position="6"/>
        <end position="252"/>
    </location>
</feature>
<accession>A0A6G8Q0V9</accession>
<evidence type="ECO:0000256" key="6">
    <source>
        <dbReference type="ARBA" id="ARBA00023277"/>
    </source>
</evidence>
<evidence type="ECO:0000256" key="7">
    <source>
        <dbReference type="RuleBase" id="RU003733"/>
    </source>
</evidence>
<dbReference type="GO" id="GO:0019569">
    <property type="term" value="P:L-arabinose catabolic process to D-xylulose 5-phosphate"/>
    <property type="evidence" value="ECO:0007669"/>
    <property type="project" value="InterPro"/>
</dbReference>
<keyword evidence="5" id="KW-0054">Arabinose catabolism</keyword>
<organism evidence="10 11">
    <name type="scientific">Rubrobacter marinus</name>
    <dbReference type="NCBI Taxonomy" id="2653852"/>
    <lineage>
        <taxon>Bacteria</taxon>
        <taxon>Bacillati</taxon>
        <taxon>Actinomycetota</taxon>
        <taxon>Rubrobacteria</taxon>
        <taxon>Rubrobacterales</taxon>
        <taxon>Rubrobacteraceae</taxon>
        <taxon>Rubrobacter</taxon>
    </lineage>
</organism>
<evidence type="ECO:0000259" key="8">
    <source>
        <dbReference type="Pfam" id="PF00370"/>
    </source>
</evidence>
<dbReference type="EMBL" id="CP045121">
    <property type="protein sequence ID" value="QIN80114.1"/>
    <property type="molecule type" value="Genomic_DNA"/>
</dbReference>
<sequence length="524" mass="56796">MAEGPYLIGIDGGTGSVRVGIFDREGTALAFHGVEYGTRFPRPGWAEQDPDEWWPCLVQAVKGAMEKSGVSAEEIAGISMDSTSCTVVAMDERDRHMRPALLWMDVRASDQAQRIRETGDPALKYNGYGAVSAEWMPSKALWLKENERETYDGAKHVCEYTDWMIHKLTGEWTASINNTSIRWYYDRDAGGWPESLYEAVGLGDVLEKFPEPVLDMGTVVGGLRREVAEEMGLKPDTPVAQGGVDAFVGALGLGVVDPGKMALITGSSHVMIGQAAEPHYGQGFFGSYSHAQVPGQYTVEGGQVSTGSIVAWFKNGFAGEAAAEAKRRGVDPYVVLNEMAQGVPVGSEGLVVVDYFQGNRTPYTDPLARGMIWGLSLGHGPGHVFRAILEGICYGTEHIFRTMRENGFEPGEAVVAGGPTKSELWMQMHADVSNVPVSFTRESEGPVLGSAMLAAVGAGVYPDVQTAARNMVHTERTIEPDAARHEEYQFYVDRYVETYPQMRESMHKTVRHVASGGAAAAAGV</sequence>
<dbReference type="Pfam" id="PF00370">
    <property type="entry name" value="FGGY_N"/>
    <property type="match status" value="1"/>
</dbReference>
<dbReference type="InterPro" id="IPR018485">
    <property type="entry name" value="FGGY_C"/>
</dbReference>
<dbReference type="Proteomes" id="UP000502706">
    <property type="component" value="Chromosome"/>
</dbReference>
<proteinExistence type="inferred from homology"/>
<keyword evidence="1 7" id="KW-0808">Transferase</keyword>
<evidence type="ECO:0000256" key="5">
    <source>
        <dbReference type="ARBA" id="ARBA00022935"/>
    </source>
</evidence>
<dbReference type="GO" id="GO:0005524">
    <property type="term" value="F:ATP binding"/>
    <property type="evidence" value="ECO:0007669"/>
    <property type="project" value="UniProtKB-KW"/>
</dbReference>
<dbReference type="InterPro" id="IPR000577">
    <property type="entry name" value="Carb_kinase_FGGY"/>
</dbReference>
<gene>
    <name evidence="10" type="ORF">GBA65_18095</name>
</gene>
<dbReference type="InterPro" id="IPR018484">
    <property type="entry name" value="FGGY_N"/>
</dbReference>
<dbReference type="InterPro" id="IPR018483">
    <property type="entry name" value="Carb_kinase_FGGY_CS"/>
</dbReference>
<dbReference type="PANTHER" id="PTHR43435">
    <property type="entry name" value="RIBULOKINASE"/>
    <property type="match status" value="1"/>
</dbReference>
<dbReference type="KEGG" id="rmar:GBA65_18095"/>
<dbReference type="RefSeq" id="WP_166397790.1">
    <property type="nucleotide sequence ID" value="NZ_CP045121.1"/>
</dbReference>
<dbReference type="PIRSF" id="PIRSF000538">
    <property type="entry name" value="GlpK"/>
    <property type="match status" value="1"/>
</dbReference>
<evidence type="ECO:0000313" key="10">
    <source>
        <dbReference type="EMBL" id="QIN80114.1"/>
    </source>
</evidence>
<dbReference type="PROSITE" id="PS00445">
    <property type="entry name" value="FGGY_KINASES_2"/>
    <property type="match status" value="1"/>
</dbReference>
<dbReference type="Gene3D" id="3.30.420.40">
    <property type="match status" value="2"/>
</dbReference>
<evidence type="ECO:0000256" key="2">
    <source>
        <dbReference type="ARBA" id="ARBA00022741"/>
    </source>
</evidence>
<comment type="similarity">
    <text evidence="7">Belongs to the FGGY kinase family.</text>
</comment>
<dbReference type="SUPFAM" id="SSF53067">
    <property type="entry name" value="Actin-like ATPase domain"/>
    <property type="match status" value="2"/>
</dbReference>
<keyword evidence="3 7" id="KW-0418">Kinase</keyword>
<keyword evidence="4" id="KW-0067">ATP-binding</keyword>
<protein>
    <submittedName>
        <fullName evidence="10">Xylulose kinase</fullName>
    </submittedName>
</protein>
<dbReference type="PANTHER" id="PTHR43435:SF4">
    <property type="entry name" value="FGGY CARBOHYDRATE KINASE DOMAIN-CONTAINING PROTEIN"/>
    <property type="match status" value="1"/>
</dbReference>
<keyword evidence="11" id="KW-1185">Reference proteome</keyword>
<keyword evidence="2" id="KW-0547">Nucleotide-binding</keyword>
<keyword evidence="6" id="KW-0119">Carbohydrate metabolism</keyword>
<name>A0A6G8Q0V9_9ACTN</name>
<dbReference type="GO" id="GO:0008741">
    <property type="term" value="F:ribulokinase activity"/>
    <property type="evidence" value="ECO:0007669"/>
    <property type="project" value="InterPro"/>
</dbReference>
<evidence type="ECO:0000256" key="1">
    <source>
        <dbReference type="ARBA" id="ARBA00022679"/>
    </source>
</evidence>
<dbReference type="AlphaFoldDB" id="A0A6G8Q0V9"/>
<dbReference type="InterPro" id="IPR005929">
    <property type="entry name" value="Ribulokinase"/>
</dbReference>
<dbReference type="GO" id="GO:0005737">
    <property type="term" value="C:cytoplasm"/>
    <property type="evidence" value="ECO:0007669"/>
    <property type="project" value="TreeGrafter"/>
</dbReference>
<evidence type="ECO:0000259" key="9">
    <source>
        <dbReference type="Pfam" id="PF02782"/>
    </source>
</evidence>
<dbReference type="Pfam" id="PF02782">
    <property type="entry name" value="FGGY_C"/>
    <property type="match status" value="1"/>
</dbReference>
<feature type="domain" description="Carbohydrate kinase FGGY C-terminal" evidence="9">
    <location>
        <begin position="262"/>
        <end position="457"/>
    </location>
</feature>
<evidence type="ECO:0000256" key="4">
    <source>
        <dbReference type="ARBA" id="ARBA00022840"/>
    </source>
</evidence>